<dbReference type="EMBL" id="HBHI01004710">
    <property type="protein sequence ID" value="CAD9658563.1"/>
    <property type="molecule type" value="Transcribed_RNA"/>
</dbReference>
<evidence type="ECO:0000313" key="1">
    <source>
        <dbReference type="EMBL" id="CAD9658563.1"/>
    </source>
</evidence>
<organism evidence="1">
    <name type="scientific">Eucampia antarctica</name>
    <dbReference type="NCBI Taxonomy" id="49252"/>
    <lineage>
        <taxon>Eukaryota</taxon>
        <taxon>Sar</taxon>
        <taxon>Stramenopiles</taxon>
        <taxon>Ochrophyta</taxon>
        <taxon>Bacillariophyta</taxon>
        <taxon>Mediophyceae</taxon>
        <taxon>Biddulphiophycidae</taxon>
        <taxon>Hemiaulales</taxon>
        <taxon>Hemiaulaceae</taxon>
        <taxon>Eucampia</taxon>
    </lineage>
</organism>
<proteinExistence type="predicted"/>
<protein>
    <submittedName>
        <fullName evidence="1">Uncharacterized protein</fullName>
    </submittedName>
</protein>
<accession>A0A7S2W063</accession>
<name>A0A7S2W063_9STRA</name>
<dbReference type="AlphaFoldDB" id="A0A7S2W063"/>
<reference evidence="1" key="1">
    <citation type="submission" date="2021-01" db="EMBL/GenBank/DDBJ databases">
        <authorList>
            <person name="Corre E."/>
            <person name="Pelletier E."/>
            <person name="Niang G."/>
            <person name="Scheremetjew M."/>
            <person name="Finn R."/>
            <person name="Kale V."/>
            <person name="Holt S."/>
            <person name="Cochrane G."/>
            <person name="Meng A."/>
            <person name="Brown T."/>
            <person name="Cohen L."/>
        </authorList>
    </citation>
    <scope>NUCLEOTIDE SEQUENCE</scope>
    <source>
        <strain evidence="1">CCMP1452</strain>
    </source>
</reference>
<gene>
    <name evidence="1" type="ORF">EANT1437_LOCUS2365</name>
</gene>
<sequence length="146" mass="16996">MPDHKHIISLLKRCLNKSTYKFKRLDKFYDRIMKYIADKISVNTDDYRMEQRRLIWTTYTNIIIWFDTLKRYFIDKGFAREKKDEDGNVEGELVYFASQTNRILNVDESEVSTDGTSILPGGRLVNKLCSNDSQLPKGATVSNKSG</sequence>